<dbReference type="GO" id="GO:0005886">
    <property type="term" value="C:plasma membrane"/>
    <property type="evidence" value="ECO:0007669"/>
    <property type="project" value="UniProtKB-SubCell"/>
</dbReference>
<reference evidence="8" key="1">
    <citation type="submission" date="2015-10" db="EMBL/GenBank/DDBJ databases">
        <authorList>
            <person name="Luecker S."/>
            <person name="Luecker S."/>
        </authorList>
    </citation>
    <scope>NUCLEOTIDE SEQUENCE [LARGE SCALE GENOMIC DNA]</scope>
</reference>
<dbReference type="NCBIfam" id="TIGR03408">
    <property type="entry name" value="urea_trans_UrtC"/>
    <property type="match status" value="1"/>
</dbReference>
<evidence type="ECO:0000256" key="6">
    <source>
        <dbReference type="SAM" id="Phobius"/>
    </source>
</evidence>
<dbReference type="Proteomes" id="UP000198736">
    <property type="component" value="Unassembled WGS sequence"/>
</dbReference>
<comment type="subcellular location">
    <subcellularLocation>
        <location evidence="1">Cell membrane</location>
        <topology evidence="1">Multi-pass membrane protein</topology>
    </subcellularLocation>
</comment>
<feature type="transmembrane region" description="Helical" evidence="6">
    <location>
        <begin position="158"/>
        <end position="176"/>
    </location>
</feature>
<dbReference type="InterPro" id="IPR043428">
    <property type="entry name" value="LivM-like"/>
</dbReference>
<dbReference type="AlphaFoldDB" id="A0A0S4LVH2"/>
<evidence type="ECO:0000313" key="7">
    <source>
        <dbReference type="EMBL" id="CUS39830.1"/>
    </source>
</evidence>
<dbReference type="CDD" id="cd06581">
    <property type="entry name" value="TM_PBP1_LivM_like"/>
    <property type="match status" value="1"/>
</dbReference>
<protein>
    <submittedName>
        <fullName evidence="7">Urea ABC transporter, permease protein UrtC</fullName>
    </submittedName>
</protein>
<accession>A0A0S4LVH2</accession>
<evidence type="ECO:0000256" key="4">
    <source>
        <dbReference type="ARBA" id="ARBA00022989"/>
    </source>
</evidence>
<dbReference type="EMBL" id="CZPZ01000036">
    <property type="protein sequence ID" value="CUS39830.1"/>
    <property type="molecule type" value="Genomic_DNA"/>
</dbReference>
<evidence type="ECO:0000256" key="5">
    <source>
        <dbReference type="ARBA" id="ARBA00023136"/>
    </source>
</evidence>
<feature type="transmembrane region" description="Helical" evidence="6">
    <location>
        <begin position="15"/>
        <end position="34"/>
    </location>
</feature>
<feature type="transmembrane region" description="Helical" evidence="6">
    <location>
        <begin position="129"/>
        <end position="152"/>
    </location>
</feature>
<gene>
    <name evidence="7" type="primary">urtC</name>
    <name evidence="7" type="ORF">COMA2_90004</name>
</gene>
<proteinExistence type="predicted"/>
<keyword evidence="8" id="KW-1185">Reference proteome</keyword>
<organism evidence="7 8">
    <name type="scientific">Candidatus Nitrospira nitrificans</name>
    <dbReference type="NCBI Taxonomy" id="1742973"/>
    <lineage>
        <taxon>Bacteria</taxon>
        <taxon>Pseudomonadati</taxon>
        <taxon>Nitrospirota</taxon>
        <taxon>Nitrospiria</taxon>
        <taxon>Nitrospirales</taxon>
        <taxon>Nitrospiraceae</taxon>
        <taxon>Nitrospira</taxon>
    </lineage>
</organism>
<evidence type="ECO:0000256" key="1">
    <source>
        <dbReference type="ARBA" id="ARBA00004651"/>
    </source>
</evidence>
<dbReference type="PANTHER" id="PTHR30482">
    <property type="entry name" value="HIGH-AFFINITY BRANCHED-CHAIN AMINO ACID TRANSPORT SYSTEM PERMEASE"/>
    <property type="match status" value="1"/>
</dbReference>
<keyword evidence="4 6" id="KW-1133">Transmembrane helix</keyword>
<dbReference type="PANTHER" id="PTHR30482:SF4">
    <property type="entry name" value="SLR1201 PROTEIN"/>
    <property type="match status" value="1"/>
</dbReference>
<feature type="transmembrane region" description="Helical" evidence="6">
    <location>
        <begin position="76"/>
        <end position="95"/>
    </location>
</feature>
<feature type="transmembrane region" description="Helical" evidence="6">
    <location>
        <begin position="331"/>
        <end position="352"/>
    </location>
</feature>
<feature type="transmembrane region" description="Helical" evidence="6">
    <location>
        <begin position="254"/>
        <end position="276"/>
    </location>
</feature>
<feature type="transmembrane region" description="Helical" evidence="6">
    <location>
        <begin position="54"/>
        <end position="70"/>
    </location>
</feature>
<keyword evidence="2" id="KW-1003">Cell membrane</keyword>
<dbReference type="GO" id="GO:0015658">
    <property type="term" value="F:branched-chain amino acid transmembrane transporter activity"/>
    <property type="evidence" value="ECO:0007669"/>
    <property type="project" value="InterPro"/>
</dbReference>
<keyword evidence="3 6" id="KW-0812">Transmembrane</keyword>
<keyword evidence="5 6" id="KW-0472">Membrane</keyword>
<dbReference type="RefSeq" id="WP_217490832.1">
    <property type="nucleotide sequence ID" value="NZ_CZPZ01000036.1"/>
</dbReference>
<evidence type="ECO:0000313" key="8">
    <source>
        <dbReference type="Proteomes" id="UP000198736"/>
    </source>
</evidence>
<name>A0A0S4LVH2_9BACT</name>
<sequence>MPEQMVARQDSRETLSFYVTGLILLLVLPLLNVLTPEDSWLHLSDFRLNQFGKFLCFAILALGLDLIWGYCGVLSMGQGVFFGFGAYCMGMYLALQIGKESVYGSELPDFMVWTQVKELPFFWYPFKSFAGAFLGAILVPVLFATIFGFLAFRSRIKGVYFAIITQALAFAAWLVFNRNETRLGGTNGLTDFKQLLGYRLSDPSTQRGLYIITVLALGAAYLFCRWIVASRAGKVLIAIRDSESRVTFSGYTPWMYKLFVFVVSAGLAGLAGMLYVPQVGIITPAQIGVLPSLEVVIWVAVGGRGTLIGAVLGAVAVNYGRSVLTNYFPEAWPFILGGLFVVVVTMFPDGLLGMIRKVTERKQAQAPMIKAEGRTAA</sequence>
<feature type="transmembrane region" description="Helical" evidence="6">
    <location>
        <begin position="296"/>
        <end position="319"/>
    </location>
</feature>
<evidence type="ECO:0000256" key="3">
    <source>
        <dbReference type="ARBA" id="ARBA00022692"/>
    </source>
</evidence>
<dbReference type="Pfam" id="PF02653">
    <property type="entry name" value="BPD_transp_2"/>
    <property type="match status" value="1"/>
</dbReference>
<feature type="transmembrane region" description="Helical" evidence="6">
    <location>
        <begin position="208"/>
        <end position="228"/>
    </location>
</feature>
<dbReference type="InterPro" id="IPR017778">
    <property type="entry name" value="ABC_transptr_urea_perm_UrtC"/>
</dbReference>
<dbReference type="STRING" id="1742973.COMA2_90004"/>
<dbReference type="InterPro" id="IPR001851">
    <property type="entry name" value="ABC_transp_permease"/>
</dbReference>
<evidence type="ECO:0000256" key="2">
    <source>
        <dbReference type="ARBA" id="ARBA00022475"/>
    </source>
</evidence>